<evidence type="ECO:0000313" key="9">
    <source>
        <dbReference type="Proteomes" id="UP001285154"/>
    </source>
</evidence>
<dbReference type="InterPro" id="IPR004029">
    <property type="entry name" value="UreE_N"/>
</dbReference>
<evidence type="ECO:0000256" key="6">
    <source>
        <dbReference type="SAM" id="MobiDB-lite"/>
    </source>
</evidence>
<accession>A0ABU5A822</accession>
<comment type="caution">
    <text evidence="8">The sequence shown here is derived from an EMBL/GenBank/DDBJ whole genome shotgun (WGS) entry which is preliminary data.</text>
</comment>
<evidence type="ECO:0000256" key="2">
    <source>
        <dbReference type="ARBA" id="ARBA00022490"/>
    </source>
</evidence>
<keyword evidence="9" id="KW-1185">Reference proteome</keyword>
<gene>
    <name evidence="5 8" type="primary">ureE</name>
    <name evidence="8" type="ORF">RFM42_20270</name>
</gene>
<reference evidence="8 9" key="1">
    <citation type="submission" date="2023-08" db="EMBL/GenBank/DDBJ databases">
        <title>Implementing the SeqCode for naming new Mesorhizobium species isolated from Vachellia karroo root nodules.</title>
        <authorList>
            <person name="Van Lill M."/>
        </authorList>
    </citation>
    <scope>NUCLEOTIDE SEQUENCE [LARGE SCALE GENOMIC DNA]</scope>
    <source>
        <strain evidence="8 9">VK25D</strain>
    </source>
</reference>
<keyword evidence="4 5" id="KW-0143">Chaperone</keyword>
<name>A0ABU5A822_9HYPH</name>
<proteinExistence type="inferred from homology"/>
<comment type="function">
    <text evidence="5">Involved in urease metallocenter assembly. Binds nickel. Probably functions as a nickel donor during metallocenter assembly.</text>
</comment>
<dbReference type="Pfam" id="PF02814">
    <property type="entry name" value="UreE_N"/>
    <property type="match status" value="1"/>
</dbReference>
<dbReference type="SUPFAM" id="SSF69737">
    <property type="entry name" value="Urease metallochaperone UreE, C-terminal domain"/>
    <property type="match status" value="1"/>
</dbReference>
<dbReference type="EMBL" id="JAVIIQ010000008">
    <property type="protein sequence ID" value="MDX8533335.1"/>
    <property type="molecule type" value="Genomic_DNA"/>
</dbReference>
<dbReference type="Pfam" id="PF05194">
    <property type="entry name" value="UreE_C"/>
    <property type="match status" value="1"/>
</dbReference>
<dbReference type="SMART" id="SM00988">
    <property type="entry name" value="UreE_N"/>
    <property type="match status" value="1"/>
</dbReference>
<dbReference type="Gene3D" id="3.30.70.790">
    <property type="entry name" value="UreE, C-terminal domain"/>
    <property type="match status" value="1"/>
</dbReference>
<feature type="region of interest" description="Disordered" evidence="6">
    <location>
        <begin position="146"/>
        <end position="204"/>
    </location>
</feature>
<dbReference type="CDD" id="cd00571">
    <property type="entry name" value="UreE"/>
    <property type="match status" value="1"/>
</dbReference>
<feature type="compositionally biased region" description="Basic residues" evidence="6">
    <location>
        <begin position="195"/>
        <end position="204"/>
    </location>
</feature>
<feature type="compositionally biased region" description="Basic and acidic residues" evidence="6">
    <location>
        <begin position="156"/>
        <end position="194"/>
    </location>
</feature>
<evidence type="ECO:0000256" key="3">
    <source>
        <dbReference type="ARBA" id="ARBA00022596"/>
    </source>
</evidence>
<protein>
    <recommendedName>
        <fullName evidence="5">Urease accessory protein UreE</fullName>
    </recommendedName>
</protein>
<evidence type="ECO:0000313" key="8">
    <source>
        <dbReference type="EMBL" id="MDX8533335.1"/>
    </source>
</evidence>
<evidence type="ECO:0000259" key="7">
    <source>
        <dbReference type="SMART" id="SM00988"/>
    </source>
</evidence>
<sequence>MKLNITTDFTKFPRAVSVLAAGDPASTTPYDKAVLPHDERHLRRRAIETAGGDKVLVDLPEPVALNNGDRLVLEDGRQIEIVAAPEEVYDIRARDAVHLTELAWHIGNRHLAAAIEADRILILRDHVIKAMLEGLGATVSEVSQPFSPVRGAYSGHGHDHSHDHHDHDHHDHDDGHSHDHHDHDHGHDHHDHDHHGHGHHHHHD</sequence>
<dbReference type="HAMAP" id="MF_00822">
    <property type="entry name" value="UreE"/>
    <property type="match status" value="1"/>
</dbReference>
<evidence type="ECO:0000256" key="5">
    <source>
        <dbReference type="HAMAP-Rule" id="MF_00822"/>
    </source>
</evidence>
<organism evidence="8 9">
    <name type="scientific">Mesorhizobium vachelliae</name>
    <dbReference type="NCBI Taxonomy" id="3072309"/>
    <lineage>
        <taxon>Bacteria</taxon>
        <taxon>Pseudomonadati</taxon>
        <taxon>Pseudomonadota</taxon>
        <taxon>Alphaproteobacteria</taxon>
        <taxon>Hyphomicrobiales</taxon>
        <taxon>Phyllobacteriaceae</taxon>
        <taxon>Mesorhizobium</taxon>
    </lineage>
</organism>
<dbReference type="Gene3D" id="2.60.260.20">
    <property type="entry name" value="Urease metallochaperone UreE, N-terminal domain"/>
    <property type="match status" value="1"/>
</dbReference>
<evidence type="ECO:0000256" key="1">
    <source>
        <dbReference type="ARBA" id="ARBA00004496"/>
    </source>
</evidence>
<evidence type="ECO:0000256" key="4">
    <source>
        <dbReference type="ARBA" id="ARBA00023186"/>
    </source>
</evidence>
<dbReference type="SUPFAM" id="SSF69287">
    <property type="entry name" value="Urease metallochaperone UreE, N-terminal domain"/>
    <property type="match status" value="1"/>
</dbReference>
<dbReference type="Proteomes" id="UP001285154">
    <property type="component" value="Unassembled WGS sequence"/>
</dbReference>
<comment type="similarity">
    <text evidence="5">Belongs to the UreE family.</text>
</comment>
<dbReference type="RefSeq" id="WP_320250198.1">
    <property type="nucleotide sequence ID" value="NZ_JAVIIQ010000008.1"/>
</dbReference>
<dbReference type="NCBIfam" id="NF009760">
    <property type="entry name" value="PRK13261.2-6"/>
    <property type="match status" value="1"/>
</dbReference>
<feature type="domain" description="UreE urease accessory N-terminal" evidence="7">
    <location>
        <begin position="14"/>
        <end position="79"/>
    </location>
</feature>
<dbReference type="InterPro" id="IPR012406">
    <property type="entry name" value="UreE"/>
</dbReference>
<keyword evidence="3 5" id="KW-0533">Nickel</keyword>
<dbReference type="InterPro" id="IPR036118">
    <property type="entry name" value="UreE_N_sf"/>
</dbReference>
<keyword evidence="2 5" id="KW-0963">Cytoplasm</keyword>
<comment type="subcellular location">
    <subcellularLocation>
        <location evidence="1 5">Cytoplasm</location>
    </subcellularLocation>
</comment>
<dbReference type="InterPro" id="IPR007864">
    <property type="entry name" value="UreE_C_dom"/>
</dbReference>